<dbReference type="GeneID" id="92377886"/>
<feature type="domain" description="Xrn1 N-terminal" evidence="13">
    <location>
        <begin position="1"/>
        <end position="227"/>
    </location>
</feature>
<dbReference type="SMR" id="A0A1G4IIM7"/>
<evidence type="ECO:0000256" key="2">
    <source>
        <dbReference type="ARBA" id="ARBA00013845"/>
    </source>
</evidence>
<dbReference type="EMBL" id="CZPT02001851">
    <property type="protein sequence ID" value="SCU72370.1"/>
    <property type="molecule type" value="Genomic_DNA"/>
</dbReference>
<keyword evidence="11" id="KW-0539">Nucleus</keyword>
<name>A0A1G4IIM7_TRYEQ</name>
<evidence type="ECO:0000259" key="15">
    <source>
        <dbReference type="Pfam" id="PF18129"/>
    </source>
</evidence>
<keyword evidence="9" id="KW-0805">Transcription regulation</keyword>
<comment type="caution">
    <text evidence="17">The sequence shown here is derived from an EMBL/GenBank/DDBJ whole genome shotgun (WGS) entry which is preliminary data.</text>
</comment>
<evidence type="ECO:0000256" key="3">
    <source>
        <dbReference type="ARBA" id="ARBA00022472"/>
    </source>
</evidence>
<dbReference type="CDD" id="cd18673">
    <property type="entry name" value="PIN_XRN1-2-like"/>
    <property type="match status" value="1"/>
</dbReference>
<keyword evidence="6" id="KW-0540">Nuclease</keyword>
<keyword evidence="10" id="KW-0804">Transcription</keyword>
<dbReference type="GO" id="GO:0004534">
    <property type="term" value="F:5'-3' RNA exonuclease activity"/>
    <property type="evidence" value="ECO:0007669"/>
    <property type="project" value="TreeGrafter"/>
</dbReference>
<dbReference type="Gene3D" id="1.25.40.1050">
    <property type="match status" value="1"/>
</dbReference>
<evidence type="ECO:0000313" key="17">
    <source>
        <dbReference type="EMBL" id="SCU72370.1"/>
    </source>
</evidence>
<keyword evidence="4" id="KW-0698">rRNA processing</keyword>
<accession>A0A1G4IIM7</accession>
<evidence type="ECO:0000259" key="16">
    <source>
        <dbReference type="Pfam" id="PF18332"/>
    </source>
</evidence>
<organism evidence="17 18">
    <name type="scientific">Trypanosoma equiperdum</name>
    <dbReference type="NCBI Taxonomy" id="5694"/>
    <lineage>
        <taxon>Eukaryota</taxon>
        <taxon>Discoba</taxon>
        <taxon>Euglenozoa</taxon>
        <taxon>Kinetoplastea</taxon>
        <taxon>Metakinetoplastina</taxon>
        <taxon>Trypanosomatida</taxon>
        <taxon>Trypanosomatidae</taxon>
        <taxon>Trypanosoma</taxon>
    </lineage>
</organism>
<dbReference type="Gene3D" id="2.30.30.750">
    <property type="match status" value="1"/>
</dbReference>
<dbReference type="Gene3D" id="3.40.50.12390">
    <property type="match status" value="2"/>
</dbReference>
<dbReference type="InterPro" id="IPR047007">
    <property type="entry name" value="XRN1_D1_sf"/>
</dbReference>
<dbReference type="RefSeq" id="XP_067082877.1">
    <property type="nucleotide sequence ID" value="XM_067226776.1"/>
</dbReference>
<evidence type="ECO:0000256" key="5">
    <source>
        <dbReference type="ARBA" id="ARBA00022664"/>
    </source>
</evidence>
<reference evidence="17" key="1">
    <citation type="submission" date="2016-09" db="EMBL/GenBank/DDBJ databases">
        <authorList>
            <person name="Hebert L."/>
            <person name="Moumen B."/>
        </authorList>
    </citation>
    <scope>NUCLEOTIDE SEQUENCE [LARGE SCALE GENOMIC DNA]</scope>
    <source>
        <strain evidence="17">OVI</strain>
    </source>
</reference>
<evidence type="ECO:0000256" key="10">
    <source>
        <dbReference type="ARBA" id="ARBA00023163"/>
    </source>
</evidence>
<feature type="region of interest" description="Disordered" evidence="12">
    <location>
        <begin position="1343"/>
        <end position="1379"/>
    </location>
</feature>
<evidence type="ECO:0000256" key="7">
    <source>
        <dbReference type="ARBA" id="ARBA00022801"/>
    </source>
</evidence>
<evidence type="ECO:0000256" key="12">
    <source>
        <dbReference type="SAM" id="MobiDB-lite"/>
    </source>
</evidence>
<dbReference type="Pfam" id="PF03159">
    <property type="entry name" value="XRN_N"/>
    <property type="match status" value="1"/>
</dbReference>
<dbReference type="InterPro" id="IPR041385">
    <property type="entry name" value="SH3_12"/>
</dbReference>
<keyword evidence="7 17" id="KW-0378">Hydrolase</keyword>
<keyword evidence="8" id="KW-0269">Exonuclease</keyword>
<dbReference type="PANTHER" id="PTHR12341:SF75">
    <property type="entry name" value="EXONUCLEASE XRNA, PUTATIVE-RELATED"/>
    <property type="match status" value="1"/>
</dbReference>
<dbReference type="FunFam" id="3.40.50.12390:FF:000005">
    <property type="entry name" value="5'-3' exoribonuclease 2"/>
    <property type="match status" value="1"/>
</dbReference>
<dbReference type="Gene3D" id="2.170.260.40">
    <property type="match status" value="1"/>
</dbReference>
<dbReference type="VEuPathDB" id="TriTrypDB:TEOVI_000394600"/>
<dbReference type="Pfam" id="PF18332">
    <property type="entry name" value="XRN1_D1"/>
    <property type="match status" value="1"/>
</dbReference>
<evidence type="ECO:0000256" key="11">
    <source>
        <dbReference type="ARBA" id="ARBA00023242"/>
    </source>
</evidence>
<keyword evidence="3" id="KW-0806">Transcription termination</keyword>
<evidence type="ECO:0000256" key="4">
    <source>
        <dbReference type="ARBA" id="ARBA00022552"/>
    </source>
</evidence>
<dbReference type="GO" id="GO:0006353">
    <property type="term" value="P:DNA-templated transcription termination"/>
    <property type="evidence" value="ECO:0007669"/>
    <property type="project" value="UniProtKB-KW"/>
</dbReference>
<evidence type="ECO:0000256" key="1">
    <source>
        <dbReference type="ARBA" id="ARBA00004123"/>
    </source>
</evidence>
<feature type="compositionally biased region" description="Polar residues" evidence="12">
    <location>
        <begin position="1357"/>
        <end position="1367"/>
    </location>
</feature>
<feature type="domain" description="Xrn1 helical" evidence="14">
    <location>
        <begin position="292"/>
        <end position="398"/>
    </location>
</feature>
<feature type="region of interest" description="Disordered" evidence="12">
    <location>
        <begin position="1231"/>
        <end position="1271"/>
    </location>
</feature>
<dbReference type="GO" id="GO:0003723">
    <property type="term" value="F:RNA binding"/>
    <property type="evidence" value="ECO:0007669"/>
    <property type="project" value="TreeGrafter"/>
</dbReference>
<feature type="domain" description="5'-3' exoribonuclease 1 SH3-like" evidence="15">
    <location>
        <begin position="1133"/>
        <end position="1200"/>
    </location>
</feature>
<dbReference type="Pfam" id="PF18129">
    <property type="entry name" value="SH3_12"/>
    <property type="match status" value="1"/>
</dbReference>
<dbReference type="PANTHER" id="PTHR12341">
    <property type="entry name" value="5'-&gt;3' EXORIBONUCLEASE"/>
    <property type="match status" value="1"/>
</dbReference>
<dbReference type="InterPro" id="IPR047008">
    <property type="entry name" value="XRN1_SH3_sf"/>
</dbReference>
<evidence type="ECO:0000256" key="6">
    <source>
        <dbReference type="ARBA" id="ARBA00022722"/>
    </source>
</evidence>
<dbReference type="GO" id="GO:0006397">
    <property type="term" value="P:mRNA processing"/>
    <property type="evidence" value="ECO:0007669"/>
    <property type="project" value="UniProtKB-KW"/>
</dbReference>
<gene>
    <name evidence="17" type="ORF">TEOVI_000394600</name>
</gene>
<dbReference type="InterPro" id="IPR041412">
    <property type="entry name" value="Xrn1_helical"/>
</dbReference>
<comment type="subcellular location">
    <subcellularLocation>
        <location evidence="1">Nucleus</location>
    </subcellularLocation>
</comment>
<dbReference type="Proteomes" id="UP000195570">
    <property type="component" value="Unassembled WGS sequence"/>
</dbReference>
<dbReference type="InterPro" id="IPR040992">
    <property type="entry name" value="XRN1_D1"/>
</dbReference>
<protein>
    <recommendedName>
        <fullName evidence="2">5'-3' exoribonuclease 2</fullName>
    </recommendedName>
</protein>
<feature type="domain" description="5'-3' exoribonuclease 1 D1" evidence="16">
    <location>
        <begin position="621"/>
        <end position="813"/>
    </location>
</feature>
<dbReference type="Pfam" id="PF17846">
    <property type="entry name" value="XRN_M"/>
    <property type="match status" value="2"/>
</dbReference>
<dbReference type="GO" id="GO:0005634">
    <property type="term" value="C:nucleus"/>
    <property type="evidence" value="ECO:0007669"/>
    <property type="project" value="UniProtKB-SubCell"/>
</dbReference>
<dbReference type="InterPro" id="IPR004859">
    <property type="entry name" value="Xrn1_N"/>
</dbReference>
<feature type="compositionally biased region" description="Basic and acidic residues" evidence="12">
    <location>
        <begin position="1232"/>
        <end position="1241"/>
    </location>
</feature>
<dbReference type="GO" id="GO:0000956">
    <property type="term" value="P:nuclear-transcribed mRNA catabolic process"/>
    <property type="evidence" value="ECO:0007669"/>
    <property type="project" value="TreeGrafter"/>
</dbReference>
<dbReference type="InterPro" id="IPR027073">
    <property type="entry name" value="5_3_exoribonuclease"/>
</dbReference>
<proteinExistence type="predicted"/>
<dbReference type="GO" id="GO:0006364">
    <property type="term" value="P:rRNA processing"/>
    <property type="evidence" value="ECO:0007669"/>
    <property type="project" value="UniProtKB-KW"/>
</dbReference>
<keyword evidence="5" id="KW-0507">mRNA processing</keyword>
<sequence>MGVPKFFRWVAERYPSVITPFRDFPPPVDNLYLDMNGIIHNCTHPNDADATHKAPTEKAMVEAMFSYLEKLFNAIQPRKCFFLAVDGVAPRAKMNQQRQRRYRSGYEMMVAREEALSRGEELPEEADVFDSNCITPGTDFMVRISEHFQYFIMMKMSTDPAWQNCSVIYSGHDHPGEGEHKIVEFIRRRKMQPDYGPNETHCMYGLDADLVMLALATHEPHFVLLREVVTFGFGQESRRAREQREQDESDGIVADKSYQKPDEFVLFHVNVLRDYLDLEVRERLGDKLPTNYDLERVVDDFVLMCFFIGNDFLPSIPTLGIHDGSLVQMLDLYAQRVLLAHTYLTDMGRIDWRAVEGWLQGLADLEFTTIKAREAQEQEYQRRMAQQCGEHRAATISTSTVESLREYKDRYYRDKHQFAMGWDPQGEDMAKLRLHYIEGIMWVIGYYYQGPPSWKWYFPHHYAPMASDLVNLPAVAACVKFDPGKPFLPHQQLLAVLPPMSYRSMPRAYWPLLRSKNSPLARYFPEKLQIDREGTRAPWEGVVLIPFIEERTLLAAYETVQDRVTPEERKNNRLGLPTLYAYDPTIEAYEVPNSLFGPLRRTTVRRDAFDFPPLTKFIPRLCTGVCTGEQQFEGFTTLRSKWRYITPQRESGVVTIFGMPARGESLLLGLKDSFNAIAAHEVATLVGQEVLVGFPHYRRARVVAVSDKRVHISANINLEGVSCGANVRELNRDASMNIAKELETHRQCMREKLGMSVSNLTVLVYVNLFTGMRMTRKGRVVRNFSKDQTCYALPLVARLQDVKLTEDSRYVERDRVEWDNRFGSRVILVGAEPKSMKGKDQQLYGSSGVVVRSSPDAEGTFTVAARVFQKPVSIPHVLLDYASSRNWVSMPDVSNEVRVGPLALKHLVGSVRTSPQYGCREIGLGLIYTRNNLVRIGYAKQTVRGGKAWGAPGGRLGAGLENSDDAFGRPVQDAAPAGHYLESLQKGESRPRSSRPMQYMTWFSRKAVVLIKTYVERFKPLVDRLESIASSPQALDPPQFMTGEWADNDVDDVLRSIEEFIESCGIQSVPLVAAQDDAFPREHVRMLEEELDRQGPRPLEDRMLSSVARRCLYFPVTRCAGGHISQLPLPQEQTVHLGSRVVNCRACGAAPFGATGTVVRLLSTGHDAEVVYDDPFVGGSYFDGRLRQPRGSISKLSTLLVLNKPSGDESESSQGQNGSVVQNLKSICKKLQQKEDDHDQQQQHGRGVGIPSTEGTPSIPKPRSAMGETSASGIAAGRNVVSPSSLTVSGGSGGIQVAELMGKLASSKATSPDAGLNICGATYAPTVASNKLPVAPRSVTTTAAPGSGTFSVPLPRTSGNANRTNSGDGEGDKGCRKPGFSFTVPSEVLNGEFQIRPGEGALLLKRMISQHLSGDRKR</sequence>
<keyword evidence="18" id="KW-1185">Reference proteome</keyword>
<evidence type="ECO:0000256" key="8">
    <source>
        <dbReference type="ARBA" id="ARBA00022839"/>
    </source>
</evidence>
<evidence type="ECO:0000256" key="9">
    <source>
        <dbReference type="ARBA" id="ARBA00023015"/>
    </source>
</evidence>
<evidence type="ECO:0000259" key="14">
    <source>
        <dbReference type="Pfam" id="PF17846"/>
    </source>
</evidence>
<evidence type="ECO:0000313" key="18">
    <source>
        <dbReference type="Proteomes" id="UP000195570"/>
    </source>
</evidence>
<feature type="domain" description="Xrn1 helical" evidence="14">
    <location>
        <begin position="407"/>
        <end position="581"/>
    </location>
</feature>
<evidence type="ECO:0000259" key="13">
    <source>
        <dbReference type="Pfam" id="PF03159"/>
    </source>
</evidence>